<evidence type="ECO:0000256" key="1">
    <source>
        <dbReference type="ARBA" id="ARBA00022676"/>
    </source>
</evidence>
<keyword evidence="3" id="KW-0325">Glycoprotein</keyword>
<sequence>MLKTIIKKLVPVALLSKAYAHYNKLRINTIDKIVFPEKRFDEQDFFIKRDAYPFQITSVPKDHLDTRLQYQVNEYENWTQDEYLLVYKDECLIDPKYGWALAADRKLIYPSLGFSRVYYLQKPSLRMRHLLLETLPAHDVLVSLRDTGEENYYHFYNDILAKLFFLEEQLQLPYEVPLLIAETLYNRPYFQYFLQHPYLKNRNWVVQKPGEYIRSRKTYFCKPLTHTASYYARIRELVPVQDLVPVGSANRRIFITRSPKRGRYIENAAEIEAICRAEGFEVIDFDVMTLAQQIKLMREARYVVGIHGAGLVNMLFHGTQPMGLMELLPPGEFYPFHYMLMAAQLGYQYDGMIGEVAKSKYVNGFYINPVSFQKHMMDWLSLASARIKVQA</sequence>
<gene>
    <name evidence="5" type="ORF">KYK14_03405</name>
</gene>
<dbReference type="PANTHER" id="PTHR20961">
    <property type="entry name" value="GLYCOSYLTRANSFERASE"/>
    <property type="match status" value="1"/>
</dbReference>
<evidence type="ECO:0000313" key="5">
    <source>
        <dbReference type="EMBL" id="MBW3127583.1"/>
    </source>
</evidence>
<dbReference type="InterPro" id="IPR007657">
    <property type="entry name" value="Glycosyltransferase_61"/>
</dbReference>
<proteinExistence type="predicted"/>
<keyword evidence="6" id="KW-1185">Reference proteome</keyword>
<protein>
    <submittedName>
        <fullName evidence="5">Glycosyltransferase family 61 protein</fullName>
    </submittedName>
</protein>
<dbReference type="Pfam" id="PF04577">
    <property type="entry name" value="Glyco_transf_61"/>
    <property type="match status" value="1"/>
</dbReference>
<evidence type="ECO:0000256" key="3">
    <source>
        <dbReference type="ARBA" id="ARBA00023180"/>
    </source>
</evidence>
<dbReference type="InterPro" id="IPR049625">
    <property type="entry name" value="Glyco_transf_61_cat"/>
</dbReference>
<dbReference type="Proteomes" id="UP000826188">
    <property type="component" value="Unassembled WGS sequence"/>
</dbReference>
<keyword evidence="1" id="KW-0328">Glycosyltransferase</keyword>
<name>A0ABS6WVU5_9BACT</name>
<dbReference type="RefSeq" id="WP_219156854.1">
    <property type="nucleotide sequence ID" value="NZ_JAHWGL010000007.1"/>
</dbReference>
<accession>A0ABS6WVU5</accession>
<keyword evidence="2" id="KW-0808">Transferase</keyword>
<evidence type="ECO:0000256" key="2">
    <source>
        <dbReference type="ARBA" id="ARBA00022679"/>
    </source>
</evidence>
<reference evidence="5 6" key="1">
    <citation type="submission" date="2021-07" db="EMBL/GenBank/DDBJ databases">
        <title>Hymenobacter profundi sp. nov., isolated from deep-sea water.</title>
        <authorList>
            <person name="Kim M.K."/>
        </authorList>
    </citation>
    <scope>NUCLEOTIDE SEQUENCE [LARGE SCALE GENOMIC DNA]</scope>
    <source>
        <strain evidence="5 6">M2</strain>
    </source>
</reference>
<feature type="domain" description="Glycosyltransferase 61 catalytic" evidence="4">
    <location>
        <begin position="152"/>
        <end position="316"/>
    </location>
</feature>
<evidence type="ECO:0000313" key="6">
    <source>
        <dbReference type="Proteomes" id="UP000826188"/>
    </source>
</evidence>
<comment type="caution">
    <text evidence="5">The sequence shown here is derived from an EMBL/GenBank/DDBJ whole genome shotgun (WGS) entry which is preliminary data.</text>
</comment>
<evidence type="ECO:0000259" key="4">
    <source>
        <dbReference type="Pfam" id="PF04577"/>
    </source>
</evidence>
<organism evidence="5 6">
    <name type="scientific">Hymenobacter profundi</name>
    <dbReference type="NCBI Taxonomy" id="1982110"/>
    <lineage>
        <taxon>Bacteria</taxon>
        <taxon>Pseudomonadati</taxon>
        <taxon>Bacteroidota</taxon>
        <taxon>Cytophagia</taxon>
        <taxon>Cytophagales</taxon>
        <taxon>Hymenobacteraceae</taxon>
        <taxon>Hymenobacter</taxon>
    </lineage>
</organism>
<dbReference type="EMBL" id="JAHWGL010000007">
    <property type="protein sequence ID" value="MBW3127583.1"/>
    <property type="molecule type" value="Genomic_DNA"/>
</dbReference>